<dbReference type="Gene3D" id="3.60.21.10">
    <property type="match status" value="1"/>
</dbReference>
<dbReference type="InterPro" id="IPR014578">
    <property type="entry name" value="Pesterase_CT488"/>
</dbReference>
<dbReference type="AlphaFoldDB" id="A0A6N2SFA8"/>
<name>A0A6N2SFA8_9FIRM</name>
<dbReference type="SUPFAM" id="SSF56300">
    <property type="entry name" value="Metallo-dependent phosphatases"/>
    <property type="match status" value="1"/>
</dbReference>
<dbReference type="PIRSF" id="PIRSF033094">
    <property type="entry name" value="Pesterase_CT488"/>
    <property type="match status" value="1"/>
</dbReference>
<dbReference type="InterPro" id="IPR051158">
    <property type="entry name" value="Metallophosphoesterase_sf"/>
</dbReference>
<accession>A0A6N2SFA8</accession>
<dbReference type="InterPro" id="IPR029052">
    <property type="entry name" value="Metallo-depent_PP-like"/>
</dbReference>
<feature type="domain" description="Calcineurin-like phosphoesterase" evidence="1">
    <location>
        <begin position="3"/>
        <end position="195"/>
    </location>
</feature>
<dbReference type="PANTHER" id="PTHR31302:SF22">
    <property type="entry name" value="PHOSPHOESTERASE"/>
    <property type="match status" value="1"/>
</dbReference>
<dbReference type="EMBL" id="CACRSL010000003">
    <property type="protein sequence ID" value="VYS91639.1"/>
    <property type="molecule type" value="Genomic_DNA"/>
</dbReference>
<evidence type="ECO:0000313" key="2">
    <source>
        <dbReference type="EMBL" id="VYS91639.1"/>
    </source>
</evidence>
<sequence>MALYAIGDLHLPLAAGKPMDIFSGWDGYVEKLEAHWRRLVKPEDTVVVAGDVSWAMGLEQSLKDFQFIESLPGRKVILKGNHDYWWSTKSKMEQFFARHGLDSLQILHNNSIAVGQAAVCGSRGWLFEQGEAHDQKIVAREAARLDASLSSAGKGLEKVAFLHYPPVFGEEITPEIIDVLRKHQVRRCYYGHIHGSGCRYALNGTYLGIEFRLISADFLGFCPMEIPEKPNKS</sequence>
<organism evidence="2">
    <name type="scientific">uncultured Anaerotruncus sp</name>
    <dbReference type="NCBI Taxonomy" id="905011"/>
    <lineage>
        <taxon>Bacteria</taxon>
        <taxon>Bacillati</taxon>
        <taxon>Bacillota</taxon>
        <taxon>Clostridia</taxon>
        <taxon>Eubacteriales</taxon>
        <taxon>Oscillospiraceae</taxon>
        <taxon>Anaerotruncus</taxon>
        <taxon>environmental samples</taxon>
    </lineage>
</organism>
<protein>
    <submittedName>
        <fullName evidence="2">Calcineurin-like phosphoesterase</fullName>
    </submittedName>
</protein>
<evidence type="ECO:0000259" key="1">
    <source>
        <dbReference type="Pfam" id="PF00149"/>
    </source>
</evidence>
<gene>
    <name evidence="2" type="ORF">AULFYP135_00903</name>
</gene>
<reference evidence="2" key="1">
    <citation type="submission" date="2019-11" db="EMBL/GenBank/DDBJ databases">
        <authorList>
            <person name="Feng L."/>
        </authorList>
    </citation>
    <scope>NUCLEOTIDE SEQUENCE</scope>
    <source>
        <strain evidence="2">AundefinedLFYP135</strain>
    </source>
</reference>
<dbReference type="PANTHER" id="PTHR31302">
    <property type="entry name" value="TRANSMEMBRANE PROTEIN WITH METALLOPHOSPHOESTERASE DOMAIN-RELATED"/>
    <property type="match status" value="1"/>
</dbReference>
<proteinExistence type="predicted"/>
<dbReference type="Pfam" id="PF00149">
    <property type="entry name" value="Metallophos"/>
    <property type="match status" value="1"/>
</dbReference>
<dbReference type="InterPro" id="IPR004843">
    <property type="entry name" value="Calcineurin-like_PHP"/>
</dbReference>
<dbReference type="GO" id="GO:0016787">
    <property type="term" value="F:hydrolase activity"/>
    <property type="evidence" value="ECO:0007669"/>
    <property type="project" value="InterPro"/>
</dbReference>